<evidence type="ECO:0000313" key="2">
    <source>
        <dbReference type="EMBL" id="KIO16553.1"/>
    </source>
</evidence>
<feature type="compositionally biased region" description="Acidic residues" evidence="1">
    <location>
        <begin position="590"/>
        <end position="604"/>
    </location>
</feature>
<gene>
    <name evidence="3" type="ORF">M407DRAFT_30556</name>
    <name evidence="2" type="ORF">M407DRAFT_33797</name>
</gene>
<evidence type="ECO:0008006" key="5">
    <source>
        <dbReference type="Google" id="ProtNLM"/>
    </source>
</evidence>
<evidence type="ECO:0000313" key="4">
    <source>
        <dbReference type="Proteomes" id="UP000054248"/>
    </source>
</evidence>
<dbReference type="AlphaFoldDB" id="A0A0C3K586"/>
<dbReference type="EMBL" id="KN823535">
    <property type="protein sequence ID" value="KIO16553.1"/>
    <property type="molecule type" value="Genomic_DNA"/>
</dbReference>
<reference evidence="2 4" key="1">
    <citation type="submission" date="2014-04" db="EMBL/GenBank/DDBJ databases">
        <authorList>
            <consortium name="DOE Joint Genome Institute"/>
            <person name="Kuo A."/>
            <person name="Girlanda M."/>
            <person name="Perotto S."/>
            <person name="Kohler A."/>
            <person name="Nagy L.G."/>
            <person name="Floudas D."/>
            <person name="Copeland A."/>
            <person name="Barry K.W."/>
            <person name="Cichocki N."/>
            <person name="Veneault-Fourrey C."/>
            <person name="LaButti K."/>
            <person name="Lindquist E.A."/>
            <person name="Lipzen A."/>
            <person name="Lundell T."/>
            <person name="Morin E."/>
            <person name="Murat C."/>
            <person name="Sun H."/>
            <person name="Tunlid A."/>
            <person name="Henrissat B."/>
            <person name="Grigoriev I.V."/>
            <person name="Hibbett D.S."/>
            <person name="Martin F."/>
            <person name="Nordberg H.P."/>
            <person name="Cantor M.N."/>
            <person name="Hua S.X."/>
        </authorList>
    </citation>
    <scope>NUCLEOTIDE SEQUENCE [LARGE SCALE GENOMIC DNA]</scope>
    <source>
        <strain evidence="2 4">MUT 4182</strain>
    </source>
</reference>
<feature type="region of interest" description="Disordered" evidence="1">
    <location>
        <begin position="574"/>
        <end position="604"/>
    </location>
</feature>
<dbReference type="Gene3D" id="3.80.10.10">
    <property type="entry name" value="Ribonuclease Inhibitor"/>
    <property type="match status" value="1"/>
</dbReference>
<dbReference type="InterPro" id="IPR032675">
    <property type="entry name" value="LRR_dom_sf"/>
</dbReference>
<dbReference type="OrthoDB" id="3193714at2759"/>
<dbReference type="Proteomes" id="UP000054248">
    <property type="component" value="Unassembled WGS sequence"/>
</dbReference>
<reference evidence="4" key="2">
    <citation type="submission" date="2015-01" db="EMBL/GenBank/DDBJ databases">
        <title>Evolutionary Origins and Diversification of the Mycorrhizal Mutualists.</title>
        <authorList>
            <consortium name="DOE Joint Genome Institute"/>
            <consortium name="Mycorrhizal Genomics Consortium"/>
            <person name="Kohler A."/>
            <person name="Kuo A."/>
            <person name="Nagy L.G."/>
            <person name="Floudas D."/>
            <person name="Copeland A."/>
            <person name="Barry K.W."/>
            <person name="Cichocki N."/>
            <person name="Veneault-Fourrey C."/>
            <person name="LaButti K."/>
            <person name="Lindquist E.A."/>
            <person name="Lipzen A."/>
            <person name="Lundell T."/>
            <person name="Morin E."/>
            <person name="Murat C."/>
            <person name="Riley R."/>
            <person name="Ohm R."/>
            <person name="Sun H."/>
            <person name="Tunlid A."/>
            <person name="Henrissat B."/>
            <person name="Grigoriev I.V."/>
            <person name="Hibbett D.S."/>
            <person name="Martin F."/>
        </authorList>
    </citation>
    <scope>NUCLEOTIDE SEQUENCE [LARGE SCALE GENOMIC DNA]</scope>
    <source>
        <strain evidence="3 4">MUT 4182</strain>
    </source>
</reference>
<accession>A0A0C3K586</accession>
<organism evidence="2 4">
    <name type="scientific">Tulasnella calospora MUT 4182</name>
    <dbReference type="NCBI Taxonomy" id="1051891"/>
    <lineage>
        <taxon>Eukaryota</taxon>
        <taxon>Fungi</taxon>
        <taxon>Dikarya</taxon>
        <taxon>Basidiomycota</taxon>
        <taxon>Agaricomycotina</taxon>
        <taxon>Agaricomycetes</taxon>
        <taxon>Cantharellales</taxon>
        <taxon>Tulasnellaceae</taxon>
        <taxon>Tulasnella</taxon>
    </lineage>
</organism>
<dbReference type="EMBL" id="KN823202">
    <property type="protein sequence ID" value="KIO19809.1"/>
    <property type="molecule type" value="Genomic_DNA"/>
</dbReference>
<evidence type="ECO:0000256" key="1">
    <source>
        <dbReference type="SAM" id="MobiDB-lite"/>
    </source>
</evidence>
<name>A0A0C3K586_9AGAM</name>
<dbReference type="HOGENOM" id="CLU_514076_0_0_1"/>
<dbReference type="SUPFAM" id="SSF52047">
    <property type="entry name" value="RNI-like"/>
    <property type="match status" value="1"/>
</dbReference>
<proteinExistence type="predicted"/>
<evidence type="ECO:0000313" key="3">
    <source>
        <dbReference type="EMBL" id="KIO19809.1"/>
    </source>
</evidence>
<keyword evidence="4" id="KW-1185">Reference proteome</keyword>
<protein>
    <recommendedName>
        <fullName evidence="5">F-box domain-containing protein</fullName>
    </recommendedName>
</protein>
<sequence>MDDSSQESTPPWLSEDLPKGDWHADVDFLERAYDDLEILAKILDPDPLWNDLTPVVEKQCDCNSVDGGDHTDSEEMEETYCPRRSASQPDFNRTFLVLERVIPRLKFAAQKLDGVINKFTKRAQESRERWQRRTQAEVNQYSQTTCHLERMPLEVISSIASMASQKDRRIPFTLSRVNSTLRRLVLSMPLIWTNLDAADPIANTKLRIRRSQLARLTLNMWIHPHLTEEEGKAKLSRFIKILEPERHRVQKLIIEPFFKMWMLQSVQFLQQGGFECLETLHIGCVEEDPKNRRLKGTILPAQRELSIKNVFVDCGGSSPHANIARLSLVEVTLPLIRLQSTFLAMPALEILVLDEIRLEERRDTFGEAVVLPQLRYLVMKKSNAGLISSMIETPGLFSFQLDNPVANRPSDSDPDGAEMAILPAIAKRNGQLRRLHAVGCLMTAQAWTESFYNLPELEYLRIKGCHIEANHLAGLRGLETETAGIENGHRLQLSACQRLVELVFENEFSIDSGTVRDVVELRSTDPDIGDPSGIKWITFRGCDADLIQDEDIRAMAQLTKGIACDLIDGKEAWAENSDESSAGSEHDWNFSDEELESGSGEDEE</sequence>
<reference evidence="2" key="3">
    <citation type="submission" date="2015-02" db="EMBL/GenBank/DDBJ databases">
        <title>Evolutionary Origins and Diversification of the Mycorrhizal Mutualists.</title>
        <authorList>
            <consortium name="DOE Joint Genome Institute"/>
            <consortium name="Mycorrhizal Genomics Consortium"/>
            <person name="Kohler A."/>
            <person name="Kuo A."/>
            <person name="Nagy L.G."/>
            <person name="Floudas D."/>
            <person name="Copeland A."/>
            <person name="Barry K.W."/>
            <person name="Cichocki N."/>
            <person name="Veneault-Fourrey C."/>
            <person name="LaButti K."/>
            <person name="Lindquist E.A."/>
            <person name="Lipzen A."/>
            <person name="Lundell T."/>
            <person name="Morin E."/>
            <person name="Murat C."/>
            <person name="Riley R."/>
            <person name="Ohm R."/>
            <person name="Sun H."/>
            <person name="Tunlid A."/>
            <person name="Henrissat B."/>
            <person name="Grigoriev I.V."/>
            <person name="Hibbett D.S."/>
            <person name="Martin F."/>
        </authorList>
    </citation>
    <scope>NUCLEOTIDE SEQUENCE</scope>
    <source>
        <strain evidence="2 4">MUT 4182</strain>
    </source>
</reference>